<evidence type="ECO:0000313" key="2">
    <source>
        <dbReference type="Proteomes" id="UP001199106"/>
    </source>
</evidence>
<dbReference type="AlphaFoldDB" id="A0AAD4IFN1"/>
<reference evidence="1" key="1">
    <citation type="submission" date="2021-07" db="EMBL/GenBank/DDBJ databases">
        <title>Genome Resource of American Ginseng Black Spot Pathogen Alternaria panax.</title>
        <authorList>
            <person name="Qiu C."/>
            <person name="Wang W."/>
            <person name="Liu Z."/>
        </authorList>
    </citation>
    <scope>NUCLEOTIDE SEQUENCE</scope>
    <source>
        <strain evidence="1">BNCC115425</strain>
    </source>
</reference>
<protein>
    <recommendedName>
        <fullName evidence="3">F-box domain-containing protein</fullName>
    </recommendedName>
</protein>
<accession>A0AAD4IFN1</accession>
<sequence length="345" mass="39219">MSQRSNMYSHRPTDCASQTPLEIPELTENILNHLPHIHDLLHIRETSKFLKAMVDTTPSIQRRLWKAPNPVRYGENSHLAEPTEARSESRVDPSKRHVLESFGLAEWGFFDALEAGEDITTAVTTRNQKWHQLWAQMDPTMRTPHDIIQNPPSYVCRNCYHAHDPFNPSVLHHALSFLRSHEMCGRGFGSELLLHFSLGKNTDADPILKPELNESMEMGSHRSALFRIASLARAVNDALGIAKQYSLLQDYFTSPMCTRFVMTQNMSSARPGSGMDIVCCTVRIEQGLRLGHVLAVLLEMCQHAYQHRVTEVFGSKHLETLQLYEETQRKFSMLVTSPSMLADIV</sequence>
<name>A0AAD4IFN1_9PLEO</name>
<evidence type="ECO:0000313" key="1">
    <source>
        <dbReference type="EMBL" id="KAG9193682.1"/>
    </source>
</evidence>
<organism evidence="1 2">
    <name type="scientific">Alternaria panax</name>
    <dbReference type="NCBI Taxonomy" id="48097"/>
    <lineage>
        <taxon>Eukaryota</taxon>
        <taxon>Fungi</taxon>
        <taxon>Dikarya</taxon>
        <taxon>Ascomycota</taxon>
        <taxon>Pezizomycotina</taxon>
        <taxon>Dothideomycetes</taxon>
        <taxon>Pleosporomycetidae</taxon>
        <taxon>Pleosporales</taxon>
        <taxon>Pleosporineae</taxon>
        <taxon>Pleosporaceae</taxon>
        <taxon>Alternaria</taxon>
        <taxon>Alternaria sect. Panax</taxon>
    </lineage>
</organism>
<proteinExistence type="predicted"/>
<evidence type="ECO:0008006" key="3">
    <source>
        <dbReference type="Google" id="ProtNLM"/>
    </source>
</evidence>
<comment type="caution">
    <text evidence="1">The sequence shown here is derived from an EMBL/GenBank/DDBJ whole genome shotgun (WGS) entry which is preliminary data.</text>
</comment>
<keyword evidence="2" id="KW-1185">Reference proteome</keyword>
<dbReference type="EMBL" id="JAANER010000002">
    <property type="protein sequence ID" value="KAG9193682.1"/>
    <property type="molecule type" value="Genomic_DNA"/>
</dbReference>
<dbReference type="Proteomes" id="UP001199106">
    <property type="component" value="Unassembled WGS sequence"/>
</dbReference>
<gene>
    <name evidence="1" type="ORF">G6011_03717</name>
</gene>